<dbReference type="InterPro" id="IPR017039">
    <property type="entry name" value="Virul_fac_BrkB"/>
</dbReference>
<keyword evidence="5 6" id="KW-0472">Membrane</keyword>
<dbReference type="EMBL" id="JBHUMP010000028">
    <property type="protein sequence ID" value="MFD2741518.1"/>
    <property type="molecule type" value="Genomic_DNA"/>
</dbReference>
<evidence type="ECO:0000256" key="3">
    <source>
        <dbReference type="ARBA" id="ARBA00022692"/>
    </source>
</evidence>
<proteinExistence type="predicted"/>
<accession>A0ABW5U851</accession>
<sequence>MAPRPPSDPRVYWAALKASIAHISENNLGLIAAGVAFFGMLSLFPALAALIALLGLISDPVVVVAQLEEMRGLLPDDVYDILNTQVVGLVTARSDALGWAGIVSLAIALWSARAGVGAMMIGLNNVYYERNRNLARHYFSALMLTLALVAVGIVALLAVVVAPVVLAFFPLGPFGSLVVDIVRWGVAVIVLLAGVGVLYRFGPNRRGARVPWLTGGAVLAVLSWALVSIAFSYYVANFGNYNQVYGSIGAVIAMLIWLWISSFLILLGASLNAQIELRTKRDSTVGRPRPPGERGAFTADKIIDVEGDIEPKDQISGRG</sequence>
<gene>
    <name evidence="7" type="ORF">ACFSUD_18275</name>
</gene>
<dbReference type="RefSeq" id="WP_386375944.1">
    <property type="nucleotide sequence ID" value="NZ_JBHUMP010000028.1"/>
</dbReference>
<evidence type="ECO:0000313" key="7">
    <source>
        <dbReference type="EMBL" id="MFD2741518.1"/>
    </source>
</evidence>
<evidence type="ECO:0000256" key="1">
    <source>
        <dbReference type="ARBA" id="ARBA00004651"/>
    </source>
</evidence>
<dbReference type="Proteomes" id="UP001597474">
    <property type="component" value="Unassembled WGS sequence"/>
</dbReference>
<dbReference type="PANTHER" id="PTHR30213">
    <property type="entry name" value="INNER MEMBRANE PROTEIN YHJD"/>
    <property type="match status" value="1"/>
</dbReference>
<feature type="transmembrane region" description="Helical" evidence="6">
    <location>
        <begin position="142"/>
        <end position="169"/>
    </location>
</feature>
<feature type="transmembrane region" description="Helical" evidence="6">
    <location>
        <begin position="181"/>
        <end position="201"/>
    </location>
</feature>
<keyword evidence="4 6" id="KW-1133">Transmembrane helix</keyword>
<dbReference type="NCBIfam" id="TIGR00765">
    <property type="entry name" value="yihY_not_rbn"/>
    <property type="match status" value="1"/>
</dbReference>
<feature type="transmembrane region" description="Helical" evidence="6">
    <location>
        <begin position="96"/>
        <end position="121"/>
    </location>
</feature>
<evidence type="ECO:0000256" key="4">
    <source>
        <dbReference type="ARBA" id="ARBA00022989"/>
    </source>
</evidence>
<keyword evidence="2" id="KW-1003">Cell membrane</keyword>
<feature type="transmembrane region" description="Helical" evidence="6">
    <location>
        <begin position="213"/>
        <end position="236"/>
    </location>
</feature>
<keyword evidence="3 6" id="KW-0812">Transmembrane</keyword>
<organism evidence="7 8">
    <name type="scientific">Sulfitobacter aestuarii</name>
    <dbReference type="NCBI Taxonomy" id="2161676"/>
    <lineage>
        <taxon>Bacteria</taxon>
        <taxon>Pseudomonadati</taxon>
        <taxon>Pseudomonadota</taxon>
        <taxon>Alphaproteobacteria</taxon>
        <taxon>Rhodobacterales</taxon>
        <taxon>Roseobacteraceae</taxon>
        <taxon>Sulfitobacter</taxon>
    </lineage>
</organism>
<comment type="subcellular location">
    <subcellularLocation>
        <location evidence="1">Cell membrane</location>
        <topology evidence="1">Multi-pass membrane protein</topology>
    </subcellularLocation>
</comment>
<dbReference type="Pfam" id="PF03631">
    <property type="entry name" value="Virul_fac_BrkB"/>
    <property type="match status" value="1"/>
</dbReference>
<feature type="transmembrane region" description="Helical" evidence="6">
    <location>
        <begin position="28"/>
        <end position="57"/>
    </location>
</feature>
<evidence type="ECO:0000256" key="2">
    <source>
        <dbReference type="ARBA" id="ARBA00022475"/>
    </source>
</evidence>
<protein>
    <submittedName>
        <fullName evidence="7">YihY/virulence factor BrkB family protein</fullName>
    </submittedName>
</protein>
<evidence type="ECO:0000256" key="5">
    <source>
        <dbReference type="ARBA" id="ARBA00023136"/>
    </source>
</evidence>
<dbReference type="PANTHER" id="PTHR30213:SF0">
    <property type="entry name" value="UPF0761 MEMBRANE PROTEIN YIHY"/>
    <property type="match status" value="1"/>
</dbReference>
<comment type="caution">
    <text evidence="7">The sequence shown here is derived from an EMBL/GenBank/DDBJ whole genome shotgun (WGS) entry which is preliminary data.</text>
</comment>
<evidence type="ECO:0000313" key="8">
    <source>
        <dbReference type="Proteomes" id="UP001597474"/>
    </source>
</evidence>
<evidence type="ECO:0000256" key="6">
    <source>
        <dbReference type="SAM" id="Phobius"/>
    </source>
</evidence>
<keyword evidence="8" id="KW-1185">Reference proteome</keyword>
<name>A0ABW5U851_9RHOB</name>
<dbReference type="PIRSF" id="PIRSF035875">
    <property type="entry name" value="RNase_BN"/>
    <property type="match status" value="1"/>
</dbReference>
<reference evidence="8" key="1">
    <citation type="journal article" date="2019" name="Int. J. Syst. Evol. Microbiol.">
        <title>The Global Catalogue of Microorganisms (GCM) 10K type strain sequencing project: providing services to taxonomists for standard genome sequencing and annotation.</title>
        <authorList>
            <consortium name="The Broad Institute Genomics Platform"/>
            <consortium name="The Broad Institute Genome Sequencing Center for Infectious Disease"/>
            <person name="Wu L."/>
            <person name="Ma J."/>
        </authorList>
    </citation>
    <scope>NUCLEOTIDE SEQUENCE [LARGE SCALE GENOMIC DNA]</scope>
    <source>
        <strain evidence="8">TISTR 2562</strain>
    </source>
</reference>
<feature type="transmembrane region" description="Helical" evidence="6">
    <location>
        <begin position="248"/>
        <end position="271"/>
    </location>
</feature>